<dbReference type="EMBL" id="KJ094024">
    <property type="protein sequence ID" value="AHL18853.1"/>
    <property type="molecule type" value="Genomic_DNA"/>
</dbReference>
<reference evidence="1" key="1">
    <citation type="journal article" date="2014" name="Appl. Environ. Microbiol.">
        <title>Comparative genomic and morphological analysis of Listeria phages isolated from farm environments.</title>
        <authorList>
            <person name="Denes T."/>
            <person name="Vongkamjan K."/>
            <person name="Ackermann H.W."/>
            <person name="Moreno Switt A.I."/>
            <person name="Wiedmann M."/>
            <person name="den Bakker H.C."/>
        </authorList>
    </citation>
    <scope>NUCLEOTIDE SEQUENCE</scope>
</reference>
<sequence>MTVIMEKFSHARNRVIKEKKKYDKQQRKERQKEGKVITEKLLLDLLKNRGENFLELDKKGRELLSIQNRHHKTFLTNTKEVLAMFGTFPRNIHKHSLEYPYTTVTKMREGIFHLKSWINHNNHFAVDIEIKFKSPIDGDIVKVKIRVSDYLTACVSVRYGRMESFGITFTNNF</sequence>
<name>A0A059T5G6_9CAUD</name>
<proteinExistence type="predicted"/>
<evidence type="ECO:0000313" key="1">
    <source>
        <dbReference type="EMBL" id="AHL18853.1"/>
    </source>
</evidence>
<accession>A0A059T5G6</accession>
<organism evidence="1">
    <name type="scientific">Listeria phage LP-032</name>
    <dbReference type="NCBI Taxonomy" id="1173746"/>
    <lineage>
        <taxon>Viruses</taxon>
        <taxon>Duplodnaviria</taxon>
        <taxon>Heunggongvirae</taxon>
        <taxon>Uroviricota</taxon>
        <taxon>Caudoviricetes</taxon>
        <taxon>Homburgvirus</taxon>
        <taxon>Homburgvirus LP26</taxon>
    </lineage>
</organism>
<gene>
    <name evidence="1" type="ORF">LP032_004</name>
</gene>
<protein>
    <submittedName>
        <fullName evidence="1">Uncharacterized protein</fullName>
    </submittedName>
</protein>